<feature type="transmembrane region" description="Helical" evidence="1">
    <location>
        <begin position="37"/>
        <end position="56"/>
    </location>
</feature>
<reference evidence="2 3" key="2">
    <citation type="journal article" date="2013" name="Stand. Genomic Sci.">
        <title>Complete genome sequence of Halorhodospira halophila SL1.</title>
        <authorList>
            <person name="Challacombe J.F."/>
            <person name="Majid S."/>
            <person name="Deole R."/>
            <person name="Brettin T.S."/>
            <person name="Bruce D."/>
            <person name="Delano S.F."/>
            <person name="Detter J.C."/>
            <person name="Gleasner C.D."/>
            <person name="Han C.S."/>
            <person name="Misra M."/>
            <person name="Reitenga K.G."/>
            <person name="Mikhailova N."/>
            <person name="Woyke T."/>
            <person name="Pitluck S."/>
            <person name="Nolan M."/>
            <person name="Land M.L."/>
            <person name="Saunders E."/>
            <person name="Tapia R."/>
            <person name="Lapidus A."/>
            <person name="Ivanova N."/>
            <person name="Hoff W.D."/>
        </authorList>
    </citation>
    <scope>NUCLEOTIDE SEQUENCE [LARGE SCALE GENOMIC DNA]</scope>
    <source>
        <strain evidence="3">DSM 244 / SL1</strain>
    </source>
</reference>
<dbReference type="Proteomes" id="UP000000647">
    <property type="component" value="Chromosome"/>
</dbReference>
<evidence type="ECO:0000313" key="2">
    <source>
        <dbReference type="EMBL" id="ABM62485.1"/>
    </source>
</evidence>
<feature type="transmembrane region" description="Helical" evidence="1">
    <location>
        <begin position="314"/>
        <end position="335"/>
    </location>
</feature>
<dbReference type="HOGENOM" id="CLU_773318_0_0_6"/>
<feature type="transmembrane region" description="Helical" evidence="1">
    <location>
        <begin position="7"/>
        <end position="31"/>
    </location>
</feature>
<evidence type="ECO:0000256" key="1">
    <source>
        <dbReference type="SAM" id="Phobius"/>
    </source>
</evidence>
<proteinExistence type="predicted"/>
<reference evidence="3" key="1">
    <citation type="submission" date="2006-12" db="EMBL/GenBank/DDBJ databases">
        <title>Complete sequence of Halorhodospira halophila SL1.</title>
        <authorList>
            <consortium name="US DOE Joint Genome Institute"/>
            <person name="Copeland A."/>
            <person name="Lucas S."/>
            <person name="Lapidus A."/>
            <person name="Barry K."/>
            <person name="Detter J.C."/>
            <person name="Glavina del Rio T."/>
            <person name="Hammon N."/>
            <person name="Israni S."/>
            <person name="Dalin E."/>
            <person name="Tice H."/>
            <person name="Pitluck S."/>
            <person name="Saunders E."/>
            <person name="Brettin T."/>
            <person name="Bruce D."/>
            <person name="Han C."/>
            <person name="Tapia R."/>
            <person name="Schmutz J."/>
            <person name="Larimer F."/>
            <person name="Land M."/>
            <person name="Hauser L."/>
            <person name="Kyrpides N."/>
            <person name="Mikhailova N."/>
            <person name="Hoff W."/>
            <person name="Richardson P."/>
        </authorList>
    </citation>
    <scope>NUCLEOTIDE SEQUENCE [LARGE SCALE GENOMIC DNA]</scope>
    <source>
        <strain evidence="3">DSM 244 / SL1</strain>
    </source>
</reference>
<feature type="transmembrane region" description="Helical" evidence="1">
    <location>
        <begin position="68"/>
        <end position="88"/>
    </location>
</feature>
<keyword evidence="1" id="KW-0812">Transmembrane</keyword>
<accession>A1WXS3</accession>
<gene>
    <name evidence="2" type="ordered locus">Hhal_1721</name>
</gene>
<sequence>MSGRSLYTLMYVVATAICVGISVYLSYYGYYSHLQELAIFFAILLGIFLFGTDMLLRRFRLEGRSPLKPLAFFVIVAFFSGASNYNFLYTNFMERDMAERVVSDQFSVFRDDLTATRNALADAPVIEQVAEQRRELARSLDNLDTQINDPLRPGCGARCREHIEEIHDQLGGTPTELAVPSPDAGDEANERWYEHFRAAVINDFENGVVPAAYHRARELIGQIDGLLDRYDDPYRALAEELEQRDRALLEHRDFEIIADLRTHSREVQRRANVLLPEEAVVQHRVIRSDLDKLGEIPISVRDGFVDRPNPGVTAVSVILGVFVDVAPVLFAWLIFAPAAAGARGGSAAGRGRNRVATR</sequence>
<organism evidence="2 3">
    <name type="scientific">Halorhodospira halophila (strain DSM 244 / SL1)</name>
    <name type="common">Ectothiorhodospira halophila (strain DSM 244 / SL1)</name>
    <dbReference type="NCBI Taxonomy" id="349124"/>
    <lineage>
        <taxon>Bacteria</taxon>
        <taxon>Pseudomonadati</taxon>
        <taxon>Pseudomonadota</taxon>
        <taxon>Gammaproteobacteria</taxon>
        <taxon>Chromatiales</taxon>
        <taxon>Ectothiorhodospiraceae</taxon>
        <taxon>Halorhodospira</taxon>
    </lineage>
</organism>
<dbReference type="AlphaFoldDB" id="A1WXS3"/>
<keyword evidence="1" id="KW-1133">Transmembrane helix</keyword>
<dbReference type="KEGG" id="hha:Hhal_1721"/>
<keyword evidence="1" id="KW-0472">Membrane</keyword>
<dbReference type="STRING" id="349124.Hhal_1721"/>
<dbReference type="eggNOG" id="COG0497">
    <property type="taxonomic scope" value="Bacteria"/>
</dbReference>
<name>A1WXS3_HALHL</name>
<dbReference type="EMBL" id="CP000544">
    <property type="protein sequence ID" value="ABM62485.1"/>
    <property type="molecule type" value="Genomic_DNA"/>
</dbReference>
<evidence type="ECO:0000313" key="3">
    <source>
        <dbReference type="Proteomes" id="UP000000647"/>
    </source>
</evidence>
<keyword evidence="3" id="KW-1185">Reference proteome</keyword>
<protein>
    <submittedName>
        <fullName evidence="2">Uncharacterized protein</fullName>
    </submittedName>
</protein>